<dbReference type="InterPro" id="IPR022409">
    <property type="entry name" value="PKD/Chitinase_dom"/>
</dbReference>
<feature type="domain" description="PKD" evidence="1">
    <location>
        <begin position="74"/>
        <end position="129"/>
    </location>
</feature>
<dbReference type="STRING" id="714943.Mucpa_7033"/>
<dbReference type="PROSITE" id="PS50093">
    <property type="entry name" value="PKD"/>
    <property type="match status" value="1"/>
</dbReference>
<name>H1Y855_9SPHI</name>
<dbReference type="Pfam" id="PF18911">
    <property type="entry name" value="PKD_4"/>
    <property type="match status" value="1"/>
</dbReference>
<evidence type="ECO:0000313" key="2">
    <source>
        <dbReference type="EMBL" id="EHQ31077.1"/>
    </source>
</evidence>
<reference evidence="2" key="1">
    <citation type="submission" date="2011-09" db="EMBL/GenBank/DDBJ databases">
        <title>The permanent draft genome of Mucilaginibacter paludis DSM 18603.</title>
        <authorList>
            <consortium name="US DOE Joint Genome Institute (JGI-PGF)"/>
            <person name="Lucas S."/>
            <person name="Han J."/>
            <person name="Lapidus A."/>
            <person name="Bruce D."/>
            <person name="Goodwin L."/>
            <person name="Pitluck S."/>
            <person name="Peters L."/>
            <person name="Kyrpides N."/>
            <person name="Mavromatis K."/>
            <person name="Ivanova N."/>
            <person name="Mikhailova N."/>
            <person name="Held B."/>
            <person name="Detter J.C."/>
            <person name="Tapia R."/>
            <person name="Han C."/>
            <person name="Land M."/>
            <person name="Hauser L."/>
            <person name="Markowitz V."/>
            <person name="Cheng J.-F."/>
            <person name="Hugenholtz P."/>
            <person name="Woyke T."/>
            <person name="Wu D."/>
            <person name="Tindall B."/>
            <person name="Brambilla E."/>
            <person name="Klenk H.-P."/>
            <person name="Eisen J.A."/>
        </authorList>
    </citation>
    <scope>NUCLEOTIDE SEQUENCE [LARGE SCALE GENOMIC DNA]</scope>
    <source>
        <strain evidence="2">DSM 18603</strain>
    </source>
</reference>
<dbReference type="SMART" id="SM00089">
    <property type="entry name" value="PKD"/>
    <property type="match status" value="1"/>
</dbReference>
<dbReference type="InterPro" id="IPR000601">
    <property type="entry name" value="PKD_dom"/>
</dbReference>
<dbReference type="SUPFAM" id="SSF49299">
    <property type="entry name" value="PKD domain"/>
    <property type="match status" value="1"/>
</dbReference>
<dbReference type="Proteomes" id="UP000002774">
    <property type="component" value="Chromosome"/>
</dbReference>
<sequence length="271" mass="30389">MNKHNLIPLIVIIFLVFSSCNKKNDSPDKKPNTQFGIFQLAGNPAQFSVDTTSNYFASTDEEIVTRNLTEGAKTFIWDFGDGSTSTELSPRHIYAKSGKYSLKLTAINKDNVNNVKVKTVNVTEKVLTLIRISSLNFNSGFIDQLSWPADQRANVYVEVKELQNNIFPEYTNLSYNGEVIYKSDLLKNITVKDVPIVINVNSGKTISKLKLLNGRYGFNIHVIDSSGTDHIISSNWGSGVILSYQTLILEKKFLIQTQFNGVSVNFECNDR</sequence>
<proteinExistence type="predicted"/>
<dbReference type="InterPro" id="IPR035986">
    <property type="entry name" value="PKD_dom_sf"/>
</dbReference>
<keyword evidence="3" id="KW-1185">Reference proteome</keyword>
<dbReference type="InterPro" id="IPR013783">
    <property type="entry name" value="Ig-like_fold"/>
</dbReference>
<dbReference type="HOGENOM" id="CLU_1026080_0_0_10"/>
<dbReference type="EMBL" id="CM001403">
    <property type="protein sequence ID" value="EHQ31077.1"/>
    <property type="molecule type" value="Genomic_DNA"/>
</dbReference>
<protein>
    <submittedName>
        <fullName evidence="2">PKD domain containing protein</fullName>
    </submittedName>
</protein>
<dbReference type="OrthoDB" id="610082at2"/>
<accession>H1Y855</accession>
<dbReference type="Gene3D" id="2.60.40.10">
    <property type="entry name" value="Immunoglobulins"/>
    <property type="match status" value="1"/>
</dbReference>
<dbReference type="PROSITE" id="PS51257">
    <property type="entry name" value="PROKAR_LIPOPROTEIN"/>
    <property type="match status" value="1"/>
</dbReference>
<dbReference type="eggNOG" id="COG3291">
    <property type="taxonomic scope" value="Bacteria"/>
</dbReference>
<evidence type="ECO:0000313" key="3">
    <source>
        <dbReference type="Proteomes" id="UP000002774"/>
    </source>
</evidence>
<evidence type="ECO:0000259" key="1">
    <source>
        <dbReference type="PROSITE" id="PS50093"/>
    </source>
</evidence>
<dbReference type="AlphaFoldDB" id="H1Y855"/>
<dbReference type="RefSeq" id="WP_008513267.1">
    <property type="nucleotide sequence ID" value="NZ_CM001403.1"/>
</dbReference>
<organism evidence="2 3">
    <name type="scientific">Mucilaginibacter paludis DSM 18603</name>
    <dbReference type="NCBI Taxonomy" id="714943"/>
    <lineage>
        <taxon>Bacteria</taxon>
        <taxon>Pseudomonadati</taxon>
        <taxon>Bacteroidota</taxon>
        <taxon>Sphingobacteriia</taxon>
        <taxon>Sphingobacteriales</taxon>
        <taxon>Sphingobacteriaceae</taxon>
        <taxon>Mucilaginibacter</taxon>
    </lineage>
</organism>
<gene>
    <name evidence="2" type="ORF">Mucpa_7033</name>
</gene>
<dbReference type="CDD" id="cd00146">
    <property type="entry name" value="PKD"/>
    <property type="match status" value="1"/>
</dbReference>